<dbReference type="Proteomes" id="UP000578112">
    <property type="component" value="Unassembled WGS sequence"/>
</dbReference>
<dbReference type="EMBL" id="JACHNH010000001">
    <property type="protein sequence ID" value="MBB4766910.1"/>
    <property type="molecule type" value="Genomic_DNA"/>
</dbReference>
<evidence type="ECO:0000313" key="3">
    <source>
        <dbReference type="Proteomes" id="UP000578112"/>
    </source>
</evidence>
<sequence>MDTTEQNSSPWRRSSYCGTNACVEVAAVSGQIMVRDSKNPDVPPFVFSNEEWAAFVLGVQAGEFSGN</sequence>
<dbReference type="Pfam" id="PF04149">
    <property type="entry name" value="DUF397"/>
    <property type="match status" value="1"/>
</dbReference>
<dbReference type="AlphaFoldDB" id="A0A7W7MUM3"/>
<dbReference type="RefSeq" id="WP_184998002.1">
    <property type="nucleotide sequence ID" value="NZ_BOMK01000039.1"/>
</dbReference>
<evidence type="ECO:0000259" key="1">
    <source>
        <dbReference type="Pfam" id="PF04149"/>
    </source>
</evidence>
<protein>
    <recommendedName>
        <fullName evidence="1">DUF397 domain-containing protein</fullName>
    </recommendedName>
</protein>
<dbReference type="InterPro" id="IPR007278">
    <property type="entry name" value="DUF397"/>
</dbReference>
<organism evidence="2 3">
    <name type="scientific">Actinoplanes digitatis</name>
    <dbReference type="NCBI Taxonomy" id="1868"/>
    <lineage>
        <taxon>Bacteria</taxon>
        <taxon>Bacillati</taxon>
        <taxon>Actinomycetota</taxon>
        <taxon>Actinomycetes</taxon>
        <taxon>Micromonosporales</taxon>
        <taxon>Micromonosporaceae</taxon>
        <taxon>Actinoplanes</taxon>
    </lineage>
</organism>
<proteinExistence type="predicted"/>
<gene>
    <name evidence="2" type="ORF">BJ971_007466</name>
</gene>
<name>A0A7W7MUM3_9ACTN</name>
<keyword evidence="3" id="KW-1185">Reference proteome</keyword>
<reference evidence="2 3" key="1">
    <citation type="submission" date="2020-08" db="EMBL/GenBank/DDBJ databases">
        <title>Sequencing the genomes of 1000 actinobacteria strains.</title>
        <authorList>
            <person name="Klenk H.-P."/>
        </authorList>
    </citation>
    <scope>NUCLEOTIDE SEQUENCE [LARGE SCALE GENOMIC DNA]</scope>
    <source>
        <strain evidence="2 3">DSM 43149</strain>
    </source>
</reference>
<accession>A0A7W7MUM3</accession>
<evidence type="ECO:0000313" key="2">
    <source>
        <dbReference type="EMBL" id="MBB4766910.1"/>
    </source>
</evidence>
<comment type="caution">
    <text evidence="2">The sequence shown here is derived from an EMBL/GenBank/DDBJ whole genome shotgun (WGS) entry which is preliminary data.</text>
</comment>
<feature type="domain" description="DUF397" evidence="1">
    <location>
        <begin position="11"/>
        <end position="59"/>
    </location>
</feature>